<evidence type="ECO:0000313" key="1">
    <source>
        <dbReference type="EMBL" id="KAH0577043.1"/>
    </source>
</evidence>
<name>A0A9P8LZ83_9EUKA</name>
<evidence type="ECO:0000313" key="2">
    <source>
        <dbReference type="Proteomes" id="UP000018208"/>
    </source>
</evidence>
<protein>
    <submittedName>
        <fullName evidence="1">Uncharacterized protein</fullName>
    </submittedName>
</protein>
<keyword evidence="2" id="KW-1185">Reference proteome</keyword>
<sequence>MPYIHPSIISITYAKIQAPCTSISICSSFAMFSFSSGELLIYDRSMNASTLLNCNSPILSLHQIEKPYSCYICTFAGVIQVEPRTGKFIQISKKLYSYYSENLKIQPIVYNEEQQYHLTRDNAYTLYQVTYDDEVIQVPCGGLGVSIQKDVALVSQQDGVCLQKQKLLTEFAVQNSTPLKEFLVYNNSFAVTFVDGQCQFGKFGEKSDITVDNIYVNCGFYHNKLYLATNSGMYVDQHLLFDDGTKVQQVNGDDKQIFFVSGGQDEIGIFCMKV</sequence>
<accession>A0A9P8LZ83</accession>
<dbReference type="KEGG" id="ssao:94294414"/>
<comment type="caution">
    <text evidence="1">The sequence shown here is derived from an EMBL/GenBank/DDBJ whole genome shotgun (WGS) entry which is preliminary data.</text>
</comment>
<proteinExistence type="predicted"/>
<dbReference type="RefSeq" id="XP_067767816.1">
    <property type="nucleotide sequence ID" value="XM_067904334.1"/>
</dbReference>
<dbReference type="Proteomes" id="UP000018208">
    <property type="component" value="Unassembled WGS sequence"/>
</dbReference>
<dbReference type="EMBL" id="AUWU02000001">
    <property type="protein sequence ID" value="KAH0577043.1"/>
    <property type="molecule type" value="Genomic_DNA"/>
</dbReference>
<reference evidence="1 2" key="1">
    <citation type="journal article" date="2014" name="PLoS Genet.">
        <title>The Genome of Spironucleus salmonicida Highlights a Fish Pathogen Adapted to Fluctuating Environments.</title>
        <authorList>
            <person name="Xu F."/>
            <person name="Jerlstrom-Hultqvist J."/>
            <person name="Einarsson E."/>
            <person name="Astvaldsson A."/>
            <person name="Svard S.G."/>
            <person name="Andersson J.O."/>
        </authorList>
    </citation>
    <scope>NUCLEOTIDE SEQUENCE [LARGE SCALE GENOMIC DNA]</scope>
    <source>
        <strain evidence="1 2">ATCC 50377</strain>
    </source>
</reference>
<gene>
    <name evidence="1" type="ORF">SS50377_20391</name>
</gene>
<organism evidence="1 2">
    <name type="scientific">Spironucleus salmonicida</name>
    <dbReference type="NCBI Taxonomy" id="348837"/>
    <lineage>
        <taxon>Eukaryota</taxon>
        <taxon>Metamonada</taxon>
        <taxon>Diplomonadida</taxon>
        <taxon>Hexamitidae</taxon>
        <taxon>Hexamitinae</taxon>
        <taxon>Spironucleus</taxon>
    </lineage>
</organism>
<dbReference type="AlphaFoldDB" id="A0A9P8LZ83"/>
<dbReference type="GeneID" id="94294414"/>